<dbReference type="AlphaFoldDB" id="A0AAV4NNS9"/>
<name>A0AAV4NNS9_CAEEX</name>
<protein>
    <submittedName>
        <fullName evidence="1">Uncharacterized protein</fullName>
    </submittedName>
</protein>
<reference evidence="1 2" key="1">
    <citation type="submission" date="2021-06" db="EMBL/GenBank/DDBJ databases">
        <title>Caerostris extrusa draft genome.</title>
        <authorList>
            <person name="Kono N."/>
            <person name="Arakawa K."/>
        </authorList>
    </citation>
    <scope>NUCLEOTIDE SEQUENCE [LARGE SCALE GENOMIC DNA]</scope>
</reference>
<gene>
    <name evidence="1" type="ORF">CEXT_9361</name>
</gene>
<keyword evidence="2" id="KW-1185">Reference proteome</keyword>
<organism evidence="1 2">
    <name type="scientific">Caerostris extrusa</name>
    <name type="common">Bark spider</name>
    <name type="synonym">Caerostris bankana</name>
    <dbReference type="NCBI Taxonomy" id="172846"/>
    <lineage>
        <taxon>Eukaryota</taxon>
        <taxon>Metazoa</taxon>
        <taxon>Ecdysozoa</taxon>
        <taxon>Arthropoda</taxon>
        <taxon>Chelicerata</taxon>
        <taxon>Arachnida</taxon>
        <taxon>Araneae</taxon>
        <taxon>Araneomorphae</taxon>
        <taxon>Entelegynae</taxon>
        <taxon>Araneoidea</taxon>
        <taxon>Araneidae</taxon>
        <taxon>Caerostris</taxon>
    </lineage>
</organism>
<comment type="caution">
    <text evidence="1">The sequence shown here is derived from an EMBL/GenBank/DDBJ whole genome shotgun (WGS) entry which is preliminary data.</text>
</comment>
<accession>A0AAV4NNS9</accession>
<sequence length="88" mass="9506">AVTDQPLPCCYLTPRATECGQSPCASSSACFLDGSSSLLHLPIPDDDATTKRRHVPNTQVRTGGKSGNFCESVRLAEKKKIKRELDLS</sequence>
<evidence type="ECO:0000313" key="2">
    <source>
        <dbReference type="Proteomes" id="UP001054945"/>
    </source>
</evidence>
<dbReference type="Proteomes" id="UP001054945">
    <property type="component" value="Unassembled WGS sequence"/>
</dbReference>
<evidence type="ECO:0000313" key="1">
    <source>
        <dbReference type="EMBL" id="GIX86108.1"/>
    </source>
</evidence>
<proteinExistence type="predicted"/>
<dbReference type="EMBL" id="BPLR01021114">
    <property type="protein sequence ID" value="GIX86108.1"/>
    <property type="molecule type" value="Genomic_DNA"/>
</dbReference>
<feature type="non-terminal residue" evidence="1">
    <location>
        <position position="1"/>
    </location>
</feature>